<dbReference type="CDD" id="cd05243">
    <property type="entry name" value="SDR_a5"/>
    <property type="match status" value="1"/>
</dbReference>
<sequence length="211" mass="23239">MNIFIIGANGRVAQELTKKLVKQGHTIYAGLRDLSKIQETQQIKPIHFDLHDSVEVLAKSLVGMDVVYFLAGSRGKDLLQTDAFGAVKSMQATEQAGGKRFILLSSLFATEPEKWNQAGLDQLTDYNIAKFFADNYLINQTQLDYTILQPGGLAEEEGRGLVTFAPEKVGRNPIPDAAEVLAKIIEYPNTKRKVIQMLSGSQPIDASMAKL</sequence>
<dbReference type="AlphaFoldDB" id="A0A380JGP1"/>
<dbReference type="SUPFAM" id="SSF51735">
    <property type="entry name" value="NAD(P)-binding Rossmann-fold domains"/>
    <property type="match status" value="1"/>
</dbReference>
<evidence type="ECO:0000259" key="1">
    <source>
        <dbReference type="Pfam" id="PF13460"/>
    </source>
</evidence>
<organism evidence="2 3">
    <name type="scientific">Streptococcus downei MFe28</name>
    <dbReference type="NCBI Taxonomy" id="764290"/>
    <lineage>
        <taxon>Bacteria</taxon>
        <taxon>Bacillati</taxon>
        <taxon>Bacillota</taxon>
        <taxon>Bacilli</taxon>
        <taxon>Lactobacillales</taxon>
        <taxon>Streptococcaceae</taxon>
        <taxon>Streptococcus</taxon>
    </lineage>
</organism>
<evidence type="ECO:0000313" key="3">
    <source>
        <dbReference type="Proteomes" id="UP000254082"/>
    </source>
</evidence>
<name>A0A380JGP1_STRDO</name>
<reference evidence="2 3" key="1">
    <citation type="submission" date="2018-06" db="EMBL/GenBank/DDBJ databases">
        <authorList>
            <consortium name="Pathogen Informatics"/>
            <person name="Doyle S."/>
        </authorList>
    </citation>
    <scope>NUCLEOTIDE SEQUENCE [LARGE SCALE GENOMIC DNA]</scope>
    <source>
        <strain evidence="3">NCTC 11391</strain>
    </source>
</reference>
<dbReference type="RefSeq" id="WP_002998301.1">
    <property type="nucleotide sequence ID" value="NZ_UHFA01000002.1"/>
</dbReference>
<dbReference type="InterPro" id="IPR036291">
    <property type="entry name" value="NAD(P)-bd_dom_sf"/>
</dbReference>
<keyword evidence="3" id="KW-1185">Reference proteome</keyword>
<dbReference type="EMBL" id="UHFA01000002">
    <property type="protein sequence ID" value="SUN36572.1"/>
    <property type="molecule type" value="Genomic_DNA"/>
</dbReference>
<protein>
    <submittedName>
        <fullName evidence="2">NmrA-like dehydrogenase/reductase</fullName>
    </submittedName>
</protein>
<accession>A0A380JGP1</accession>
<dbReference type="PANTHER" id="PTHR15020:SF50">
    <property type="entry name" value="UPF0659 PROTEIN YMR090W"/>
    <property type="match status" value="1"/>
</dbReference>
<dbReference type="InterPro" id="IPR016040">
    <property type="entry name" value="NAD(P)-bd_dom"/>
</dbReference>
<proteinExistence type="predicted"/>
<dbReference type="OrthoDB" id="9785372at2"/>
<dbReference type="Pfam" id="PF13460">
    <property type="entry name" value="NAD_binding_10"/>
    <property type="match status" value="1"/>
</dbReference>
<gene>
    <name evidence="2" type="ORF">NCTC11391_01569</name>
</gene>
<feature type="domain" description="NAD(P)-binding" evidence="1">
    <location>
        <begin position="7"/>
        <end position="186"/>
    </location>
</feature>
<dbReference type="Proteomes" id="UP000254082">
    <property type="component" value="Unassembled WGS sequence"/>
</dbReference>
<dbReference type="PANTHER" id="PTHR15020">
    <property type="entry name" value="FLAVIN REDUCTASE-RELATED"/>
    <property type="match status" value="1"/>
</dbReference>
<evidence type="ECO:0000313" key="2">
    <source>
        <dbReference type="EMBL" id="SUN36572.1"/>
    </source>
</evidence>
<dbReference type="Gene3D" id="3.40.50.720">
    <property type="entry name" value="NAD(P)-binding Rossmann-like Domain"/>
    <property type="match status" value="1"/>
</dbReference>